<keyword evidence="2" id="KW-1185">Reference proteome</keyword>
<gene>
    <name evidence="1" type="ORF">HMPREF0519_1664</name>
</gene>
<sequence>MEIKKLATGLVVASFIGIGVFSNPQQVSAATWHKGTPSALRGHWRTGIFHYGGFPCYDTLTVSKHMLNDMIHAIGSSADAAAPTIWYPKYRYLGNHLYKFKGMGIGGFKAHCWIKWRGHNSISVKTNQNKRVWHYYR</sequence>
<protein>
    <submittedName>
        <fullName evidence="1">Uncharacterized protein</fullName>
    </submittedName>
</protein>
<dbReference type="RefSeq" id="WP_003634811.1">
    <property type="nucleotide sequence ID" value="NZ_AZDF01000039.1"/>
</dbReference>
<dbReference type="AlphaFoldDB" id="C0XKA3"/>
<reference evidence="1 2" key="1">
    <citation type="submission" date="2009-01" db="EMBL/GenBank/DDBJ databases">
        <authorList>
            <person name="Qin X."/>
            <person name="Bachman B."/>
            <person name="Battles P."/>
            <person name="Bell A."/>
            <person name="Bess C."/>
            <person name="Bickham C."/>
            <person name="Chaboub L."/>
            <person name="Chen D."/>
            <person name="Coyle M."/>
            <person name="Deiros D.R."/>
            <person name="Dinh H."/>
            <person name="Forbes L."/>
            <person name="Fowler G."/>
            <person name="Francisco L."/>
            <person name="Fu Q."/>
            <person name="Gubbala S."/>
            <person name="Hale W."/>
            <person name="Han Y."/>
            <person name="Hemphill L."/>
            <person name="Highlander S.K."/>
            <person name="Hirani K."/>
            <person name="Hogues M."/>
            <person name="Jackson L."/>
            <person name="Jakkamsetti A."/>
            <person name="Javaid M."/>
            <person name="Jiang H."/>
            <person name="Korchina V."/>
            <person name="Kovar C."/>
            <person name="Lara F."/>
            <person name="Lee S."/>
            <person name="Mata R."/>
            <person name="Mathew T."/>
            <person name="Moen C."/>
            <person name="Morales K."/>
            <person name="Munidasa M."/>
            <person name="Nazareth L."/>
            <person name="Ngo R."/>
            <person name="Nguyen L."/>
            <person name="Okwuonu G."/>
            <person name="Ongeri F."/>
            <person name="Patil S."/>
            <person name="Petrosino J."/>
            <person name="Pham C."/>
            <person name="Pham P."/>
            <person name="Pu L.-L."/>
            <person name="Puazo M."/>
            <person name="Raj R."/>
            <person name="Reid J."/>
            <person name="Rouhana J."/>
            <person name="Saada N."/>
            <person name="Shang Y."/>
            <person name="Simmons D."/>
            <person name="Thornton R."/>
            <person name="Warren J."/>
            <person name="Weissenberger G."/>
            <person name="Zhang J."/>
            <person name="Zhang L."/>
            <person name="Zhou C."/>
            <person name="Zhu D."/>
            <person name="Muzny D."/>
            <person name="Worley K."/>
            <person name="Gibbs R."/>
        </authorList>
    </citation>
    <scope>NUCLEOTIDE SEQUENCE [LARGE SCALE GENOMIC DNA]</scope>
    <source>
        <strain evidence="2">ATCC 8290 / DSM 20176 / CCUG 30140 / JCM 1155 / KCTC 3500 / NBRC 15886 / NCIMB 8040 / NRRL B-1843 / 9</strain>
    </source>
</reference>
<name>C0XKA3_LENH9</name>
<comment type="caution">
    <text evidence="1">The sequence shown here is derived from an EMBL/GenBank/DDBJ whole genome shotgun (WGS) entry which is preliminary data.</text>
</comment>
<accession>C0XKA3</accession>
<dbReference type="HOGENOM" id="CLU_1862635_0_0_9"/>
<dbReference type="PATRIC" id="fig|1423757.3.peg.1682"/>
<dbReference type="Proteomes" id="UP000003752">
    <property type="component" value="Unassembled WGS sequence"/>
</dbReference>
<proteinExistence type="predicted"/>
<evidence type="ECO:0000313" key="2">
    <source>
        <dbReference type="Proteomes" id="UP000003752"/>
    </source>
</evidence>
<evidence type="ECO:0000313" key="1">
    <source>
        <dbReference type="EMBL" id="EEI24181.1"/>
    </source>
</evidence>
<organism evidence="1 2">
    <name type="scientific">Lentilactobacillus hilgardii (strain ATCC 8290 / DSM 20176 / CCUG 30140 / JCM 1155 / KCTC 3500 / NBRC 15886 / NCIMB 8040 / NRRL B-1843 / 9)</name>
    <dbReference type="NCBI Taxonomy" id="1423757"/>
    <lineage>
        <taxon>Bacteria</taxon>
        <taxon>Bacillati</taxon>
        <taxon>Bacillota</taxon>
        <taxon>Bacilli</taxon>
        <taxon>Lactobacillales</taxon>
        <taxon>Lactobacillaceae</taxon>
        <taxon>Lentilactobacillus</taxon>
    </lineage>
</organism>
<dbReference type="EMBL" id="ACGP01000154">
    <property type="protein sequence ID" value="EEI24181.1"/>
    <property type="molecule type" value="Genomic_DNA"/>
</dbReference>